<dbReference type="GO" id="GO:0051213">
    <property type="term" value="F:dioxygenase activity"/>
    <property type="evidence" value="ECO:0007669"/>
    <property type="project" value="InterPro"/>
</dbReference>
<evidence type="ECO:0008006" key="5">
    <source>
        <dbReference type="Google" id="ProtNLM"/>
    </source>
</evidence>
<keyword evidence="3" id="KW-1185">Reference proteome</keyword>
<evidence type="ECO:0000313" key="1">
    <source>
        <dbReference type="EMBL" id="GBG37095.1"/>
    </source>
</evidence>
<accession>A0AA37UX08</accession>
<proteinExistence type="predicted"/>
<reference evidence="2" key="4">
    <citation type="submission" date="2022-04" db="EMBL/GenBank/DDBJ databases">
        <authorList>
            <person name="Komine T."/>
            <person name="Fukano H."/>
            <person name="Wada S."/>
        </authorList>
    </citation>
    <scope>NUCLEOTIDE SEQUENCE</scope>
    <source>
        <strain evidence="2">NJB18185</strain>
    </source>
</reference>
<dbReference type="SUPFAM" id="SSF51182">
    <property type="entry name" value="RmlC-like cupins"/>
    <property type="match status" value="1"/>
</dbReference>
<dbReference type="CDD" id="cd02216">
    <property type="entry name" value="cupin_GDO-like_N"/>
    <property type="match status" value="1"/>
</dbReference>
<dbReference type="InterPro" id="IPR047183">
    <property type="entry name" value="GDO-like"/>
</dbReference>
<reference evidence="2" key="3">
    <citation type="journal article" date="2022" name="Microbiol. Resour. Announc.">
        <title>Draft Genome Sequences of Eight Mycobacterium montefiorense Strains Isolated from Salamanders in Captivity.</title>
        <authorList>
            <person name="Komine T."/>
            <person name="Ihara H."/>
            <person name="Fukano H."/>
            <person name="Hoshino Y."/>
            <person name="Kurata O."/>
            <person name="Wada S."/>
        </authorList>
    </citation>
    <scope>NUCLEOTIDE SEQUENCE</scope>
    <source>
        <strain evidence="2">NJB18185</strain>
    </source>
</reference>
<dbReference type="Proteomes" id="UP001139505">
    <property type="component" value="Unassembled WGS sequence"/>
</dbReference>
<comment type="caution">
    <text evidence="2">The sequence shown here is derived from an EMBL/GenBank/DDBJ whole genome shotgun (WGS) entry which is preliminary data.</text>
</comment>
<reference evidence="1" key="1">
    <citation type="journal article" date="2018" name="Genome Announc.">
        <title>Draft Genome Sequence of Mycobacterium montefiorense Isolated from Japanese Black Salamander (Hynobius nigrescens).</title>
        <authorList>
            <person name="Fukano H."/>
            <person name="Yoshida M."/>
            <person name="Shimizu A."/>
            <person name="Iwao H."/>
            <person name="Katayama Y."/>
            <person name="Omatsu T."/>
            <person name="Mizutani T."/>
            <person name="Kurata O."/>
            <person name="Wada S."/>
            <person name="Hoshino Y."/>
        </authorList>
    </citation>
    <scope>NUCLEOTIDE SEQUENCE</scope>
    <source>
        <strain evidence="1">BS</strain>
    </source>
</reference>
<dbReference type="Proteomes" id="UP000245060">
    <property type="component" value="Unassembled WGS sequence"/>
</dbReference>
<dbReference type="EMBL" id="BFCH01000009">
    <property type="protein sequence ID" value="GBG37095.1"/>
    <property type="molecule type" value="Genomic_DNA"/>
</dbReference>
<name>A0AA37UX08_9MYCO</name>
<evidence type="ECO:0000313" key="4">
    <source>
        <dbReference type="Proteomes" id="UP001139505"/>
    </source>
</evidence>
<protein>
    <recommendedName>
        <fullName evidence="5">Cupin</fullName>
    </recommendedName>
</protein>
<dbReference type="Gene3D" id="2.60.120.10">
    <property type="entry name" value="Jelly Rolls"/>
    <property type="match status" value="2"/>
</dbReference>
<dbReference type="PANTHER" id="PTHR41517">
    <property type="entry name" value="1,2-DIOXYGENASE PROTEIN-RELATED"/>
    <property type="match status" value="1"/>
</dbReference>
<organism evidence="2 4">
    <name type="scientific">Mycobacterium montefiorense</name>
    <dbReference type="NCBI Taxonomy" id="154654"/>
    <lineage>
        <taxon>Bacteria</taxon>
        <taxon>Bacillati</taxon>
        <taxon>Actinomycetota</taxon>
        <taxon>Actinomycetes</taxon>
        <taxon>Mycobacteriales</taxon>
        <taxon>Mycobacteriaceae</taxon>
        <taxon>Mycobacterium</taxon>
        <taxon>Mycobacterium simiae complex</taxon>
    </lineage>
</organism>
<evidence type="ECO:0000313" key="2">
    <source>
        <dbReference type="EMBL" id="GKU72609.1"/>
    </source>
</evidence>
<sequence length="343" mass="37343">MSTAKPAQTVAVNLDPTIPAPMTNVAEYGFEGRFADWADEACYFEYSKAANPVGSGYAPQVPITQFGPDLYLDQPTGVVPLDLSADLGIAGAATSPALLANFLRIRAGEQIGTSPNATSQLYYVLFGHGFAAVNGQLVKWEKGDFLTLPAGARSVFYADSEAAMYWVHDEPLLRYLGAEAREPRFAATKFCRTDAVAKLDEIASRPGANDKSRVSVLLANENQEQTLTITHVLWAMFGVLPPNQEQRPHRHQSVALDLILDAPPAGCYSLLGTRLDERGDIVDPIRVDWQAGGAFTTPPGMWHAHFNETDQPAHLIPVQDAGLQTHLRSLDIKFTQRRDLVAG</sequence>
<evidence type="ECO:0000313" key="3">
    <source>
        <dbReference type="Proteomes" id="UP000245060"/>
    </source>
</evidence>
<dbReference type="PANTHER" id="PTHR41517:SF1">
    <property type="entry name" value="CUPIN"/>
    <property type="match status" value="1"/>
</dbReference>
<dbReference type="RefSeq" id="WP_108921279.1">
    <property type="nucleotide sequence ID" value="NZ_BFCH01000009.1"/>
</dbReference>
<dbReference type="AlphaFoldDB" id="A0AA37UX08"/>
<dbReference type="InterPro" id="IPR011051">
    <property type="entry name" value="RmlC_Cupin_sf"/>
</dbReference>
<gene>
    <name evidence="1" type="ORF">MmonteBS_14670</name>
    <name evidence="2" type="ORF">NJB18185_23810</name>
</gene>
<dbReference type="EMBL" id="BQYH01000015">
    <property type="protein sequence ID" value="GKU72609.1"/>
    <property type="molecule type" value="Genomic_DNA"/>
</dbReference>
<dbReference type="InterPro" id="IPR014710">
    <property type="entry name" value="RmlC-like_jellyroll"/>
</dbReference>
<reference evidence="3" key="2">
    <citation type="submission" date="2018-04" db="EMBL/GenBank/DDBJ databases">
        <title>Draft genome sequence of Mycobacterium montefiorense isolated from Japanese black salamander.</title>
        <authorList>
            <person name="Fukano H."/>
            <person name="Yoshida M."/>
            <person name="Shimizu A."/>
            <person name="Iwao H."/>
            <person name="Kurata O."/>
            <person name="Katayama Y."/>
            <person name="Omatsu T."/>
            <person name="Mizutani T."/>
            <person name="Wada S."/>
            <person name="Hoshino Y."/>
        </authorList>
    </citation>
    <scope>NUCLEOTIDE SEQUENCE [LARGE SCALE GENOMIC DNA]</scope>
    <source>
        <strain evidence="3">BS</strain>
    </source>
</reference>